<name>A0AA39UGW1_9AGAR</name>
<reference evidence="2" key="1">
    <citation type="submission" date="2023-06" db="EMBL/GenBank/DDBJ databases">
        <authorList>
            <consortium name="Lawrence Berkeley National Laboratory"/>
            <person name="Ahrendt S."/>
            <person name="Sahu N."/>
            <person name="Indic B."/>
            <person name="Wong-Bajracharya J."/>
            <person name="Merenyi Z."/>
            <person name="Ke H.-M."/>
            <person name="Monk M."/>
            <person name="Kocsube S."/>
            <person name="Drula E."/>
            <person name="Lipzen A."/>
            <person name="Balint B."/>
            <person name="Henrissat B."/>
            <person name="Andreopoulos B."/>
            <person name="Martin F.M."/>
            <person name="Harder C.B."/>
            <person name="Rigling D."/>
            <person name="Ford K.L."/>
            <person name="Foster G.D."/>
            <person name="Pangilinan J."/>
            <person name="Papanicolaou A."/>
            <person name="Barry K."/>
            <person name="LaButti K."/>
            <person name="Viragh M."/>
            <person name="Koriabine M."/>
            <person name="Yan M."/>
            <person name="Riley R."/>
            <person name="Champramary S."/>
            <person name="Plett K.L."/>
            <person name="Tsai I.J."/>
            <person name="Slot J."/>
            <person name="Sipos G."/>
            <person name="Plett J."/>
            <person name="Nagy L.G."/>
            <person name="Grigoriev I.V."/>
        </authorList>
    </citation>
    <scope>NUCLEOTIDE SEQUENCE</scope>
    <source>
        <strain evidence="2">ICMP 16352</strain>
    </source>
</reference>
<evidence type="ECO:0000313" key="3">
    <source>
        <dbReference type="Proteomes" id="UP001175227"/>
    </source>
</evidence>
<protein>
    <recommendedName>
        <fullName evidence="4">C2H2-type domain-containing protein</fullName>
    </recommendedName>
</protein>
<accession>A0AA39UGW1</accession>
<evidence type="ECO:0000256" key="1">
    <source>
        <dbReference type="SAM" id="MobiDB-lite"/>
    </source>
</evidence>
<evidence type="ECO:0008006" key="4">
    <source>
        <dbReference type="Google" id="ProtNLM"/>
    </source>
</evidence>
<sequence length="314" mass="35191">MTNHLTVELTDDAYLAISKTTVVRKQGPGLRCDHVSHGKDCGGVLSCWQAMSNHLFVHCICRRVHDKRKSVKQVQYECPLQRCSAPIHGSEQSIRDHIDESHMPAFHALICPFRQCEEISFQRPSHLMAHLHEAHAALKGQRLDLHSELFLPSSRIFRSSCIPDPPLLRVPRTGTVLVSEVVAGPLRKPLSWGGGASQTPRPSMPRTPQKLKHTASESLMEDDKNISDIILDDLPTYDHAKFSSLQTDFVLWHRPPQLRKDVARPLPMLDSVVPRPTEPPTSILYKSFKRCVDALAQQIETGAPRQGGIIDNVT</sequence>
<dbReference type="Proteomes" id="UP001175227">
    <property type="component" value="Unassembled WGS sequence"/>
</dbReference>
<proteinExistence type="predicted"/>
<gene>
    <name evidence="2" type="ORF">IW261DRAFT_377772</name>
</gene>
<organism evidence="2 3">
    <name type="scientific">Armillaria novae-zelandiae</name>
    <dbReference type="NCBI Taxonomy" id="153914"/>
    <lineage>
        <taxon>Eukaryota</taxon>
        <taxon>Fungi</taxon>
        <taxon>Dikarya</taxon>
        <taxon>Basidiomycota</taxon>
        <taxon>Agaricomycotina</taxon>
        <taxon>Agaricomycetes</taxon>
        <taxon>Agaricomycetidae</taxon>
        <taxon>Agaricales</taxon>
        <taxon>Marasmiineae</taxon>
        <taxon>Physalacriaceae</taxon>
        <taxon>Armillaria</taxon>
    </lineage>
</organism>
<dbReference type="AlphaFoldDB" id="A0AA39UGW1"/>
<comment type="caution">
    <text evidence="2">The sequence shown here is derived from an EMBL/GenBank/DDBJ whole genome shotgun (WGS) entry which is preliminary data.</text>
</comment>
<dbReference type="EMBL" id="JAUEPR010000002">
    <property type="protein sequence ID" value="KAK0488862.1"/>
    <property type="molecule type" value="Genomic_DNA"/>
</dbReference>
<feature type="region of interest" description="Disordered" evidence="1">
    <location>
        <begin position="189"/>
        <end position="218"/>
    </location>
</feature>
<keyword evidence="3" id="KW-1185">Reference proteome</keyword>
<evidence type="ECO:0000313" key="2">
    <source>
        <dbReference type="EMBL" id="KAK0488862.1"/>
    </source>
</evidence>